<reference evidence="2" key="1">
    <citation type="journal article" date="2020" name="Phytopathology">
        <title>Genome Sequence Resources of Colletotrichum truncatum, C. plurivorum, C. musicola, and C. sojae: Four Species Pathogenic to Soybean (Glycine max).</title>
        <authorList>
            <person name="Rogerio F."/>
            <person name="Boufleur T.R."/>
            <person name="Ciampi-Guillardi M."/>
            <person name="Sukno S.A."/>
            <person name="Thon M.R."/>
            <person name="Massola Junior N.S."/>
            <person name="Baroncelli R."/>
        </authorList>
    </citation>
    <scope>NUCLEOTIDE SEQUENCE</scope>
    <source>
        <strain evidence="2">LFN0074</strain>
    </source>
</reference>
<evidence type="ECO:0000256" key="1">
    <source>
        <dbReference type="SAM" id="MobiDB-lite"/>
    </source>
</evidence>
<organism evidence="2 3">
    <name type="scientific">Colletotrichum musicola</name>
    <dbReference type="NCBI Taxonomy" id="2175873"/>
    <lineage>
        <taxon>Eukaryota</taxon>
        <taxon>Fungi</taxon>
        <taxon>Dikarya</taxon>
        <taxon>Ascomycota</taxon>
        <taxon>Pezizomycotina</taxon>
        <taxon>Sordariomycetes</taxon>
        <taxon>Hypocreomycetidae</taxon>
        <taxon>Glomerellales</taxon>
        <taxon>Glomerellaceae</taxon>
        <taxon>Colletotrichum</taxon>
        <taxon>Colletotrichum orchidearum species complex</taxon>
    </lineage>
</organism>
<feature type="region of interest" description="Disordered" evidence="1">
    <location>
        <begin position="50"/>
        <end position="74"/>
    </location>
</feature>
<accession>A0A8H6JD63</accession>
<sequence>MAEEECNATVTFLLETPTARRVRLIGEGSSQKGGADATLFVSTNESWQSSIIGSQRRDESLRGGQPNGDGSASFNFPAFFGADVDDGKRKDETAWLWKADDAG</sequence>
<dbReference type="AlphaFoldDB" id="A0A8H6JD63"/>
<gene>
    <name evidence="2" type="ORF">CMUS01_13369</name>
</gene>
<protein>
    <submittedName>
        <fullName evidence="2">Uncharacterized protein</fullName>
    </submittedName>
</protein>
<dbReference type="EMBL" id="WIGM01000834">
    <property type="protein sequence ID" value="KAF6810912.1"/>
    <property type="molecule type" value="Genomic_DNA"/>
</dbReference>
<name>A0A8H6JD63_9PEZI</name>
<dbReference type="Proteomes" id="UP000639643">
    <property type="component" value="Unassembled WGS sequence"/>
</dbReference>
<evidence type="ECO:0000313" key="2">
    <source>
        <dbReference type="EMBL" id="KAF6810912.1"/>
    </source>
</evidence>
<proteinExistence type="predicted"/>
<keyword evidence="3" id="KW-1185">Reference proteome</keyword>
<evidence type="ECO:0000313" key="3">
    <source>
        <dbReference type="Proteomes" id="UP000639643"/>
    </source>
</evidence>
<comment type="caution">
    <text evidence="2">The sequence shown here is derived from an EMBL/GenBank/DDBJ whole genome shotgun (WGS) entry which is preliminary data.</text>
</comment>